<dbReference type="GO" id="GO:0005886">
    <property type="term" value="C:plasma membrane"/>
    <property type="evidence" value="ECO:0007669"/>
    <property type="project" value="UniProtKB-SubCell"/>
</dbReference>
<protein>
    <recommendedName>
        <fullName evidence="2">Biotin transporter</fullName>
    </recommendedName>
</protein>
<evidence type="ECO:0000256" key="1">
    <source>
        <dbReference type="ARBA" id="ARBA00010692"/>
    </source>
</evidence>
<dbReference type="PANTHER" id="PTHR34295">
    <property type="entry name" value="BIOTIN TRANSPORTER BIOY"/>
    <property type="match status" value="1"/>
</dbReference>
<name>A0AAU9R169_9LACO</name>
<evidence type="ECO:0000256" key="2">
    <source>
        <dbReference type="PIRNR" id="PIRNR016661"/>
    </source>
</evidence>
<reference evidence="4" key="1">
    <citation type="submission" date="2022-02" db="EMBL/GenBank/DDBJ databases">
        <authorList>
            <person name="Deutsch MARIE S."/>
        </authorList>
    </citation>
    <scope>NUCLEOTIDE SEQUENCE</scope>
    <source>
        <strain evidence="4">CIRM-BIA865</strain>
    </source>
</reference>
<keyword evidence="3" id="KW-0812">Transmembrane</keyword>
<dbReference type="PANTHER" id="PTHR34295:SF1">
    <property type="entry name" value="BIOTIN TRANSPORTER BIOY"/>
    <property type="match status" value="1"/>
</dbReference>
<keyword evidence="2" id="KW-1003">Cell membrane</keyword>
<feature type="transmembrane region" description="Helical" evidence="3">
    <location>
        <begin position="60"/>
        <end position="83"/>
    </location>
</feature>
<dbReference type="AlphaFoldDB" id="A0AAU9R169"/>
<comment type="subcellular location">
    <subcellularLocation>
        <location evidence="2">Cell membrane</location>
        <topology evidence="2">Multi-pass membrane protein</topology>
    </subcellularLocation>
</comment>
<dbReference type="EMBL" id="OV915080">
    <property type="protein sequence ID" value="CAH1705252.1"/>
    <property type="molecule type" value="Genomic_DNA"/>
</dbReference>
<evidence type="ECO:0000313" key="5">
    <source>
        <dbReference type="Proteomes" id="UP001295440"/>
    </source>
</evidence>
<keyword evidence="3" id="KW-1133">Transmembrane helix</keyword>
<keyword evidence="2 3" id="KW-0472">Membrane</keyword>
<dbReference type="PIRSF" id="PIRSF016661">
    <property type="entry name" value="BioY"/>
    <property type="match status" value="1"/>
</dbReference>
<dbReference type="Gene3D" id="1.10.1760.20">
    <property type="match status" value="1"/>
</dbReference>
<dbReference type="InterPro" id="IPR003784">
    <property type="entry name" value="BioY"/>
</dbReference>
<proteinExistence type="inferred from homology"/>
<keyword evidence="2" id="KW-0813">Transport</keyword>
<dbReference type="Pfam" id="PF02632">
    <property type="entry name" value="BioY"/>
    <property type="match status" value="1"/>
</dbReference>
<sequence length="183" mass="18927">MSRKNTFQLCLLALSTALIIVGSQLAVPLPGGVPFTLQTLVIPLIAAAFGWQLGTGAVALYLLLGAAGLPVFSGASGGIAVLFGPNGGFLWAFLPLALITGLAKGNRFYLTLAAGIALFLQLLLGAAWLAWISHLPFAAAANAAIWPFLPTTLAKLALVVALAPRLRGIFAVYAGKVSRGYQK</sequence>
<feature type="transmembrane region" description="Helical" evidence="3">
    <location>
        <begin position="144"/>
        <end position="163"/>
    </location>
</feature>
<evidence type="ECO:0000256" key="3">
    <source>
        <dbReference type="SAM" id="Phobius"/>
    </source>
</evidence>
<feature type="transmembrane region" description="Helical" evidence="3">
    <location>
        <begin position="89"/>
        <end position="105"/>
    </location>
</feature>
<feature type="transmembrane region" description="Helical" evidence="3">
    <location>
        <begin position="112"/>
        <end position="132"/>
    </location>
</feature>
<gene>
    <name evidence="4" type="primary">bioY</name>
    <name evidence="4" type="ORF">LDD865_0088</name>
</gene>
<dbReference type="RefSeq" id="WP_231548817.1">
    <property type="nucleotide sequence ID" value="NZ_OV915080.1"/>
</dbReference>
<dbReference type="GO" id="GO:0015225">
    <property type="term" value="F:biotin transmembrane transporter activity"/>
    <property type="evidence" value="ECO:0007669"/>
    <property type="project" value="UniProtKB-UniRule"/>
</dbReference>
<organism evidence="4 5">
    <name type="scientific">Lactobacillus delbrueckii subsp. delbrueckii</name>
    <dbReference type="NCBI Taxonomy" id="83684"/>
    <lineage>
        <taxon>Bacteria</taxon>
        <taxon>Bacillati</taxon>
        <taxon>Bacillota</taxon>
        <taxon>Bacilli</taxon>
        <taxon>Lactobacillales</taxon>
        <taxon>Lactobacillaceae</taxon>
        <taxon>Lactobacillus</taxon>
    </lineage>
</organism>
<feature type="transmembrane region" description="Helical" evidence="3">
    <location>
        <begin position="35"/>
        <end position="53"/>
    </location>
</feature>
<evidence type="ECO:0000313" key="4">
    <source>
        <dbReference type="EMBL" id="CAH1705252.1"/>
    </source>
</evidence>
<comment type="similarity">
    <text evidence="1 2">Belongs to the BioY family.</text>
</comment>
<accession>A0AAU9R169</accession>
<dbReference type="Proteomes" id="UP001295440">
    <property type="component" value="Chromosome"/>
</dbReference>